<gene>
    <name evidence="2" type="ORF">DSL72_004863</name>
</gene>
<evidence type="ECO:0000259" key="1">
    <source>
        <dbReference type="Pfam" id="PF20150"/>
    </source>
</evidence>
<accession>A0A8A3P5G8</accession>
<reference evidence="2" key="1">
    <citation type="submission" date="2020-10" db="EMBL/GenBank/DDBJ databases">
        <title>Genome Sequence of Monilinia vaccinii-corymbosi Sheds Light on Mummy Berry Disease Infection of Blueberry and Mating Type.</title>
        <authorList>
            <person name="Yow A.G."/>
            <person name="Zhang Y."/>
            <person name="Bansal K."/>
            <person name="Eacker S.M."/>
            <person name="Sullivan S."/>
            <person name="Liachko I."/>
            <person name="Cubeta M.A."/>
            <person name="Rollins J.A."/>
            <person name="Ashrafi H."/>
        </authorList>
    </citation>
    <scope>NUCLEOTIDE SEQUENCE</scope>
    <source>
        <strain evidence="2">RL-1</strain>
    </source>
</reference>
<dbReference type="OrthoDB" id="3513892at2759"/>
<dbReference type="AlphaFoldDB" id="A0A8A3P5G8"/>
<dbReference type="EMBL" id="CP063405">
    <property type="protein sequence ID" value="QSZ30341.1"/>
    <property type="molecule type" value="Genomic_DNA"/>
</dbReference>
<evidence type="ECO:0000313" key="3">
    <source>
        <dbReference type="Proteomes" id="UP000672032"/>
    </source>
</evidence>
<dbReference type="InterPro" id="IPR045518">
    <property type="entry name" value="2EXR"/>
</dbReference>
<dbReference type="Proteomes" id="UP000672032">
    <property type="component" value="Chromosome 1"/>
</dbReference>
<evidence type="ECO:0000313" key="2">
    <source>
        <dbReference type="EMBL" id="QSZ30341.1"/>
    </source>
</evidence>
<dbReference type="Pfam" id="PF20150">
    <property type="entry name" value="2EXR"/>
    <property type="match status" value="1"/>
</dbReference>
<name>A0A8A3P5G8_9HELO</name>
<protein>
    <recommendedName>
        <fullName evidence="1">2EXR domain-containing protein</fullName>
    </recommendedName>
</protein>
<dbReference type="PANTHER" id="PTHR35910">
    <property type="entry name" value="2EXR DOMAIN-CONTAINING PROTEIN"/>
    <property type="match status" value="1"/>
</dbReference>
<dbReference type="PANTHER" id="PTHR35910:SF6">
    <property type="entry name" value="2EXR DOMAIN-CONTAINING PROTEIN"/>
    <property type="match status" value="1"/>
</dbReference>
<proteinExistence type="predicted"/>
<keyword evidence="3" id="KW-1185">Reference proteome</keyword>
<feature type="domain" description="2EXR" evidence="1">
    <location>
        <begin position="39"/>
        <end position="119"/>
    </location>
</feature>
<sequence length="262" mass="30695">MFASYINNNLSIDPQVLRSVFGPTPTTVKSPAKEPLAHFHLFSKLLPELRILVWRYACSTRTVEVRYDPTTDRCRSISSPPAILQANHESRIEALRIYSLSFGTKTSAPRIYFNPYIDVMYLPRHRAMGYDETLRDFRTFLNMPELLDDVKTIAIDHVDVEVKRPWEAYNKATLMRSFPKLDLVKLIIGEEKPERGRLEEDFEFVDPKMEPEDILRMWVDFRQNFLREERTLREIAEGSEREYRGWALPTVRVQAKVKKGVV</sequence>
<organism evidence="2 3">
    <name type="scientific">Monilinia vaccinii-corymbosi</name>
    <dbReference type="NCBI Taxonomy" id="61207"/>
    <lineage>
        <taxon>Eukaryota</taxon>
        <taxon>Fungi</taxon>
        <taxon>Dikarya</taxon>
        <taxon>Ascomycota</taxon>
        <taxon>Pezizomycotina</taxon>
        <taxon>Leotiomycetes</taxon>
        <taxon>Helotiales</taxon>
        <taxon>Sclerotiniaceae</taxon>
        <taxon>Monilinia</taxon>
    </lineage>
</organism>